<dbReference type="SUPFAM" id="SSF54001">
    <property type="entry name" value="Cysteine proteinases"/>
    <property type="match status" value="1"/>
</dbReference>
<evidence type="ECO:0000313" key="2">
    <source>
        <dbReference type="EMBL" id="OUR93600.1"/>
    </source>
</evidence>
<reference evidence="3" key="1">
    <citation type="journal article" date="2017" name="Proc. Natl. Acad. Sci. U.S.A.">
        <title>Simulation of Deepwater Horizon oil plume reveals substrate specialization within a complex community of hydrocarbon-degraders.</title>
        <authorList>
            <person name="Hu P."/>
            <person name="Dubinsky E.A."/>
            <person name="Probst A.J."/>
            <person name="Wang J."/>
            <person name="Sieber C.M.K."/>
            <person name="Tom L.M."/>
            <person name="Gardinali P."/>
            <person name="Banfield J.F."/>
            <person name="Atlas R.M."/>
            <person name="Andersen G.L."/>
        </authorList>
    </citation>
    <scope>NUCLEOTIDE SEQUENCE [LARGE SCALE GENOMIC DNA]</scope>
</reference>
<dbReference type="EMBL" id="MAAO01000015">
    <property type="protein sequence ID" value="OUR93600.1"/>
    <property type="molecule type" value="Genomic_DNA"/>
</dbReference>
<proteinExistence type="predicted"/>
<accession>A0A1Y5F8V3</accession>
<dbReference type="GO" id="GO:0006508">
    <property type="term" value="P:proteolysis"/>
    <property type="evidence" value="ECO:0007669"/>
    <property type="project" value="InterPro"/>
</dbReference>
<feature type="domain" description="Peptidase C1A papain C-terminal" evidence="1">
    <location>
        <begin position="136"/>
        <end position="212"/>
    </location>
</feature>
<protein>
    <recommendedName>
        <fullName evidence="1">Peptidase C1A papain C-terminal domain-containing protein</fullName>
    </recommendedName>
</protein>
<organism evidence="2 3">
    <name type="scientific">Halobacteriovorax marinus</name>
    <dbReference type="NCBI Taxonomy" id="97084"/>
    <lineage>
        <taxon>Bacteria</taxon>
        <taxon>Pseudomonadati</taxon>
        <taxon>Bdellovibrionota</taxon>
        <taxon>Bacteriovoracia</taxon>
        <taxon>Bacteriovoracales</taxon>
        <taxon>Halobacteriovoraceae</taxon>
        <taxon>Halobacteriovorax</taxon>
    </lineage>
</organism>
<gene>
    <name evidence="2" type="ORF">A9Q84_19215</name>
</gene>
<dbReference type="InterPro" id="IPR000668">
    <property type="entry name" value="Peptidase_C1A_C"/>
</dbReference>
<dbReference type="Pfam" id="PF00112">
    <property type="entry name" value="Peptidase_C1"/>
    <property type="match status" value="1"/>
</dbReference>
<comment type="caution">
    <text evidence="2">The sequence shown here is derived from an EMBL/GenBank/DDBJ whole genome shotgun (WGS) entry which is preliminary data.</text>
</comment>
<dbReference type="GO" id="GO:0008234">
    <property type="term" value="F:cysteine-type peptidase activity"/>
    <property type="evidence" value="ECO:0007669"/>
    <property type="project" value="InterPro"/>
</dbReference>
<evidence type="ECO:0000313" key="3">
    <source>
        <dbReference type="Proteomes" id="UP000196531"/>
    </source>
</evidence>
<dbReference type="Gene3D" id="3.90.70.10">
    <property type="entry name" value="Cysteine proteinases"/>
    <property type="match status" value="1"/>
</dbReference>
<dbReference type="Proteomes" id="UP000196531">
    <property type="component" value="Unassembled WGS sequence"/>
</dbReference>
<evidence type="ECO:0000259" key="1">
    <source>
        <dbReference type="Pfam" id="PF00112"/>
    </source>
</evidence>
<dbReference type="InterPro" id="IPR038765">
    <property type="entry name" value="Papain-like_cys_pep_sf"/>
</dbReference>
<name>A0A1Y5F8V3_9BACT</name>
<sequence length="433" mass="49030">MSSLESNLIINKNWHLSGESGEPDLSEYHMDKFNGFNKSGLKGDRQEGWYSGQGEKFLGSNTDDLNSGVVVHLGGDFRMAAAYLSNQGGAVQERLTNTEISNNSHQKFGDTAKDGVLYKNNYTYFLPQHIEWLTLDGTDLEKRIRIKKAIQKYGAVASAQNMRDNPLAIWQDGLEIHLNTRFEKLNHAISLIGWNDDVSYQGHKGAWLVKDSDHKNEETGKHIGKFYIMFDDLHVAKEKYMGGVVFRDVKYTKEKLNIYTHALHGWRYSTPANIEEVSSKFKIERSENLVALGIYTLGAKTSYKLRIKVNGTLQSEMNGVHEYPGFHRVEVAKLISVKKGDLVEIYQSNSDHRYAFDASFKMDILLNGKLPKWGEAVLVNSKAGADETSYRLIGESKFQDFKNFTETLSGKIEIKNAQENSTSNIVLNLYTQE</sequence>
<dbReference type="AlphaFoldDB" id="A0A1Y5F8V3"/>